<evidence type="ECO:0000256" key="2">
    <source>
        <dbReference type="ARBA" id="ARBA00009530"/>
    </source>
</evidence>
<keyword evidence="3 6" id="KW-0812">Transmembrane</keyword>
<dbReference type="Pfam" id="PF01679">
    <property type="entry name" value="Pmp3"/>
    <property type="match status" value="1"/>
</dbReference>
<dbReference type="PANTHER" id="PTHR21659">
    <property type="entry name" value="HYDROPHOBIC PROTEIN RCI2 LOW TEMPERATURE AND SALT RESPONSIVE PROTEIN LTI6 -RELATED"/>
    <property type="match status" value="1"/>
</dbReference>
<dbReference type="InterPro" id="IPR000612">
    <property type="entry name" value="PMP3"/>
</dbReference>
<accession>A0A1G4KNQ1</accession>
<dbReference type="GO" id="GO:0016020">
    <property type="term" value="C:membrane"/>
    <property type="evidence" value="ECO:0007669"/>
    <property type="project" value="UniProtKB-SubCell"/>
</dbReference>
<reference evidence="8" key="1">
    <citation type="submission" date="2016-03" db="EMBL/GenBank/DDBJ databases">
        <authorList>
            <person name="Devillers Hugo."/>
        </authorList>
    </citation>
    <scope>NUCLEOTIDE SEQUENCE [LARGE SCALE GENOMIC DNA]</scope>
</reference>
<keyword evidence="8" id="KW-1185">Reference proteome</keyword>
<evidence type="ECO:0000256" key="6">
    <source>
        <dbReference type="SAM" id="Phobius"/>
    </source>
</evidence>
<dbReference type="PANTHER" id="PTHR21659:SF42">
    <property type="entry name" value="UPF0057 MEMBRANE PROTEIN ZK632.10-RELATED"/>
    <property type="match status" value="1"/>
</dbReference>
<keyword evidence="5 6" id="KW-0472">Membrane</keyword>
<sequence length="59" mass="6671">MEGSQIVNIIIALFLPPLAVFLEKGWGSECILDLILTIIFFFPGMLYALYIVLTQHTSR</sequence>
<gene>
    <name evidence="7" type="ORF">LANO_0H23222G</name>
</gene>
<proteinExistence type="inferred from homology"/>
<keyword evidence="4 6" id="KW-1133">Transmembrane helix</keyword>
<dbReference type="AlphaFoldDB" id="A0A1G4KNQ1"/>
<comment type="subcellular location">
    <subcellularLocation>
        <location evidence="1">Membrane</location>
    </subcellularLocation>
</comment>
<dbReference type="OrthoDB" id="2802411at2759"/>
<comment type="similarity">
    <text evidence="2">Belongs to the UPF0057 (PMP3) family.</text>
</comment>
<dbReference type="EMBL" id="LT598447">
    <property type="protein sequence ID" value="SCV06151.1"/>
    <property type="molecule type" value="Genomic_DNA"/>
</dbReference>
<feature type="transmembrane region" description="Helical" evidence="6">
    <location>
        <begin position="6"/>
        <end position="22"/>
    </location>
</feature>
<organism evidence="7 8">
    <name type="scientific">Lachancea nothofagi CBS 11611</name>
    <dbReference type="NCBI Taxonomy" id="1266666"/>
    <lineage>
        <taxon>Eukaryota</taxon>
        <taxon>Fungi</taxon>
        <taxon>Dikarya</taxon>
        <taxon>Ascomycota</taxon>
        <taxon>Saccharomycotina</taxon>
        <taxon>Saccharomycetes</taxon>
        <taxon>Saccharomycetales</taxon>
        <taxon>Saccharomycetaceae</taxon>
        <taxon>Lachancea</taxon>
    </lineage>
</organism>
<dbReference type="Proteomes" id="UP000189911">
    <property type="component" value="Chromosome H"/>
</dbReference>
<evidence type="ECO:0000313" key="8">
    <source>
        <dbReference type="Proteomes" id="UP000189911"/>
    </source>
</evidence>
<dbReference type="PROSITE" id="PS01309">
    <property type="entry name" value="UPF0057"/>
    <property type="match status" value="1"/>
</dbReference>
<evidence type="ECO:0000313" key="7">
    <source>
        <dbReference type="EMBL" id="SCV06151.1"/>
    </source>
</evidence>
<evidence type="ECO:0000256" key="4">
    <source>
        <dbReference type="ARBA" id="ARBA00022989"/>
    </source>
</evidence>
<feature type="transmembrane region" description="Helical" evidence="6">
    <location>
        <begin position="34"/>
        <end position="53"/>
    </location>
</feature>
<evidence type="ECO:0000256" key="1">
    <source>
        <dbReference type="ARBA" id="ARBA00004370"/>
    </source>
</evidence>
<name>A0A1G4KNQ1_9SACH</name>
<evidence type="ECO:0000256" key="5">
    <source>
        <dbReference type="ARBA" id="ARBA00023136"/>
    </source>
</evidence>
<evidence type="ECO:0000256" key="3">
    <source>
        <dbReference type="ARBA" id="ARBA00022692"/>
    </source>
</evidence>
<protein>
    <submittedName>
        <fullName evidence="7">LANO_0H23222g1_1</fullName>
    </submittedName>
</protein>